<dbReference type="PANTHER" id="PTHR38848">
    <property type="entry name" value="G-PROTEIN COUPLED RECEPTORS FAMILY 3 PROFILE DOMAIN-CONTAINING PROTEIN"/>
    <property type="match status" value="1"/>
</dbReference>
<feature type="transmembrane region" description="Helical" evidence="2">
    <location>
        <begin position="90"/>
        <end position="109"/>
    </location>
</feature>
<keyword evidence="2" id="KW-0472">Membrane</keyword>
<feature type="transmembrane region" description="Helical" evidence="2">
    <location>
        <begin position="169"/>
        <end position="189"/>
    </location>
</feature>
<organism evidence="3 4">
    <name type="scientific">Phomopsis amygdali</name>
    <name type="common">Fusicoccum amygdali</name>
    <dbReference type="NCBI Taxonomy" id="1214568"/>
    <lineage>
        <taxon>Eukaryota</taxon>
        <taxon>Fungi</taxon>
        <taxon>Dikarya</taxon>
        <taxon>Ascomycota</taxon>
        <taxon>Pezizomycotina</taxon>
        <taxon>Sordariomycetes</taxon>
        <taxon>Sordariomycetidae</taxon>
        <taxon>Diaporthales</taxon>
        <taxon>Diaporthaceae</taxon>
        <taxon>Diaporthe</taxon>
    </lineage>
</organism>
<reference evidence="3" key="1">
    <citation type="submission" date="2023-06" db="EMBL/GenBank/DDBJ databases">
        <authorList>
            <person name="Noh H."/>
        </authorList>
    </citation>
    <scope>NUCLEOTIDE SEQUENCE</scope>
    <source>
        <strain evidence="3">DUCC20226</strain>
    </source>
</reference>
<proteinExistence type="predicted"/>
<comment type="caution">
    <text evidence="3">The sequence shown here is derived from an EMBL/GenBank/DDBJ whole genome shotgun (WGS) entry which is preliminary data.</text>
</comment>
<dbReference type="PANTHER" id="PTHR38848:SF3">
    <property type="entry name" value="G-PROTEIN COUPLED RECEPTORS FAMILY 3 PROFILE DOMAIN-CONTAINING PROTEIN"/>
    <property type="match status" value="1"/>
</dbReference>
<evidence type="ECO:0000256" key="2">
    <source>
        <dbReference type="SAM" id="Phobius"/>
    </source>
</evidence>
<feature type="region of interest" description="Disordered" evidence="1">
    <location>
        <begin position="329"/>
        <end position="353"/>
    </location>
</feature>
<evidence type="ECO:0000256" key="1">
    <source>
        <dbReference type="SAM" id="MobiDB-lite"/>
    </source>
</evidence>
<sequence>MASGQRPTPVGWYEPPLYGRTLSITIAFISGCLIAFLLASKVFAVKDWRLLPYTMWVVLMVYAFSFIFVFGSTVLQFGVGTNFNEQACTAAMGLCLFAYVSSKFIYLFLVDRAHIVRGSKKPRLKSKLYIFNSFGMLGIYVVITIMNFVLHIAEFDKGHCVIGLQKPVIIPLIGFDALVNVYLTLSFLVPLTRLPTIKWSEFWKTGTFETMWQSLQFQRTPANIRLRKLAKKTFIGSCCTLASSVTNLTVLMALNGEESWLCLMCCNSDILFSAIVMHWLTSNEHTASKKPAYANAYARRSQASGPTSKSATDETAVVAQPLMVATPETAKFGPSVGDTGWSADTEANSATRA</sequence>
<evidence type="ECO:0000313" key="3">
    <source>
        <dbReference type="EMBL" id="KAK2599603.1"/>
    </source>
</evidence>
<protein>
    <submittedName>
        <fullName evidence="3">Uncharacterized protein</fullName>
    </submittedName>
</protein>
<keyword evidence="4" id="KW-1185">Reference proteome</keyword>
<dbReference type="EMBL" id="JAUJFL010000007">
    <property type="protein sequence ID" value="KAK2599603.1"/>
    <property type="molecule type" value="Genomic_DNA"/>
</dbReference>
<dbReference type="AlphaFoldDB" id="A0AAD9S857"/>
<evidence type="ECO:0000313" key="4">
    <source>
        <dbReference type="Proteomes" id="UP001265746"/>
    </source>
</evidence>
<dbReference type="PROSITE" id="PS51257">
    <property type="entry name" value="PROKAR_LIPOPROTEIN"/>
    <property type="match status" value="1"/>
</dbReference>
<feature type="transmembrane region" description="Helical" evidence="2">
    <location>
        <begin position="50"/>
        <end position="70"/>
    </location>
</feature>
<name>A0AAD9S857_PHOAM</name>
<keyword evidence="2" id="KW-0812">Transmembrane</keyword>
<feature type="transmembrane region" description="Helical" evidence="2">
    <location>
        <begin position="129"/>
        <end position="149"/>
    </location>
</feature>
<feature type="transmembrane region" description="Helical" evidence="2">
    <location>
        <begin position="17"/>
        <end position="38"/>
    </location>
</feature>
<keyword evidence="2" id="KW-1133">Transmembrane helix</keyword>
<feature type="transmembrane region" description="Helical" evidence="2">
    <location>
        <begin position="234"/>
        <end position="254"/>
    </location>
</feature>
<accession>A0AAD9S857</accession>
<dbReference type="Proteomes" id="UP001265746">
    <property type="component" value="Unassembled WGS sequence"/>
</dbReference>
<gene>
    <name evidence="3" type="ORF">N8I77_011343</name>
</gene>